<feature type="non-terminal residue" evidence="1">
    <location>
        <position position="1"/>
    </location>
</feature>
<evidence type="ECO:0000313" key="1">
    <source>
        <dbReference type="EMBL" id="KJV69709.1"/>
    </source>
</evidence>
<reference evidence="1 2" key="1">
    <citation type="submission" date="2015-01" db="EMBL/GenBank/DDBJ databases">
        <title>Genome Sequencing of Rickettsiales.</title>
        <authorList>
            <person name="Daugherty S.C."/>
            <person name="Su Q."/>
            <person name="Abolude K."/>
            <person name="Beier-Sexton M."/>
            <person name="Carlyon J.A."/>
            <person name="Carter R."/>
            <person name="Day N.P."/>
            <person name="Dumler S.J."/>
            <person name="Dyachenko V."/>
            <person name="Godinez A."/>
            <person name="Kurtti T.J."/>
            <person name="Lichay M."/>
            <person name="Mullins K.E."/>
            <person name="Ott S."/>
            <person name="Pappas-Brown V."/>
            <person name="Paris D.H."/>
            <person name="Patel P."/>
            <person name="Richards A.L."/>
            <person name="Sadzewicz L."/>
            <person name="Sears K."/>
            <person name="Seidman D."/>
            <person name="Sengamalay N."/>
            <person name="Stenos J."/>
            <person name="Tallon L.J."/>
            <person name="Vincent G."/>
            <person name="Fraser C.M."/>
            <person name="Munderloh U."/>
            <person name="Dunning-Hotopp J.C."/>
        </authorList>
    </citation>
    <scope>NUCLEOTIDE SEQUENCE [LARGE SCALE GENOMIC DNA]</scope>
    <source>
        <strain evidence="1 2">TA716</strain>
    </source>
</reference>
<dbReference type="Proteomes" id="UP000033671">
    <property type="component" value="Unassembled WGS sequence"/>
</dbReference>
<dbReference type="PATRIC" id="fig|1359175.3.peg.1591"/>
<protein>
    <submittedName>
        <fullName evidence="1">Putative conjugative transfer TraA domain protein</fullName>
    </submittedName>
</protein>
<proteinExistence type="predicted"/>
<dbReference type="AlphaFoldDB" id="A0A0F3NS48"/>
<organism evidence="1 2">
    <name type="scientific">Orientia tsutsugamushi str. TA716</name>
    <dbReference type="NCBI Taxonomy" id="1359175"/>
    <lineage>
        <taxon>Bacteria</taxon>
        <taxon>Pseudomonadati</taxon>
        <taxon>Pseudomonadota</taxon>
        <taxon>Alphaproteobacteria</taxon>
        <taxon>Rickettsiales</taxon>
        <taxon>Rickettsiaceae</taxon>
        <taxon>Rickettsieae</taxon>
        <taxon>Orientia</taxon>
    </lineage>
</organism>
<dbReference type="EMBL" id="LAOA01000229">
    <property type="protein sequence ID" value="KJV69709.1"/>
    <property type="molecule type" value="Genomic_DNA"/>
</dbReference>
<sequence length="50" mass="5701">FNEMLKNKGATAVKELMIPEIMKLINTQNVKTESEQVVKTDIAQKIGLRR</sequence>
<comment type="caution">
    <text evidence="1">The sequence shown here is derived from an EMBL/GenBank/DDBJ whole genome shotgun (WGS) entry which is preliminary data.</text>
</comment>
<accession>A0A0F3NS48</accession>
<gene>
    <name evidence="1" type="ORF">OTSTA716_2820</name>
</gene>
<evidence type="ECO:0000313" key="2">
    <source>
        <dbReference type="Proteomes" id="UP000033671"/>
    </source>
</evidence>
<name>A0A0F3NS48_ORITS</name>